<dbReference type="EMBL" id="AYCK01010169">
    <property type="status" value="NOT_ANNOTATED_CDS"/>
    <property type="molecule type" value="Genomic_DNA"/>
</dbReference>
<dbReference type="GeneID" id="103146531"/>
<dbReference type="EC" id="2.7.11.1" evidence="2"/>
<evidence type="ECO:0000256" key="8">
    <source>
        <dbReference type="ARBA" id="ARBA00047899"/>
    </source>
</evidence>
<dbReference type="GO" id="GO:0005829">
    <property type="term" value="C:cytosol"/>
    <property type="evidence" value="ECO:0007669"/>
    <property type="project" value="TreeGrafter"/>
</dbReference>
<dbReference type="InterPro" id="IPR008271">
    <property type="entry name" value="Ser/Thr_kinase_AS"/>
</dbReference>
<evidence type="ECO:0000313" key="14">
    <source>
        <dbReference type="Ensembl" id="ENSPFOP00000021121.1"/>
    </source>
</evidence>
<comment type="similarity">
    <text evidence="1">Belongs to the protein kinase superfamily. STE Ser/Thr protein kinase family. STE20 subfamily.</text>
</comment>
<dbReference type="PROSITE" id="PS50219">
    <property type="entry name" value="CNH"/>
    <property type="match status" value="1"/>
</dbReference>
<dbReference type="STRING" id="48698.ENSPFOP00000021121"/>
<keyword evidence="7 10" id="KW-0067">ATP-binding</keyword>
<feature type="region of interest" description="Disordered" evidence="11">
    <location>
        <begin position="464"/>
        <end position="879"/>
    </location>
</feature>
<feature type="compositionally biased region" description="Basic and acidic residues" evidence="11">
    <location>
        <begin position="727"/>
        <end position="741"/>
    </location>
</feature>
<evidence type="ECO:0000256" key="7">
    <source>
        <dbReference type="ARBA" id="ARBA00022840"/>
    </source>
</evidence>
<dbReference type="InterPro" id="IPR001180">
    <property type="entry name" value="CNH_dom"/>
</dbReference>
<keyword evidence="5 10" id="KW-0547">Nucleotide-binding</keyword>
<dbReference type="EMBL" id="AYCK01010168">
    <property type="status" value="NOT_ANNOTATED_CDS"/>
    <property type="molecule type" value="Genomic_DNA"/>
</dbReference>
<sequence length="1282" mass="145386">MACDSPAQSQFEIDLSALKDPSGIFDLVELVGNGTYGQVYKGRHIRTGQLAAIKVMDVATDEEDEIKSEINMLKKYSNHRNIATYFGVFVKKQPPGIDDQLWLVMEFCGAGSVTDLIKNTKGNSLKEDWNAYICREILRGLAHLHHHKVIHRDIKGQNVLLTENAEVKLVDFGVSAQMDRTVGKRNTFIGTPYWMAPEVIACDENPEATYDCKSDLWSLGITAMEMAEGAPPLCDMHPMRALFLIPRNPAPRLKSKKWSKKFQSFIESTLVKSHSHRPSTEQLLLHPFITELPNERHLRIQLKDHIDRTKKKRGERDETEYEYSGSEEEDEERDKGEPSSIINVPGESTLRRDFLRLQQANKERSEAQRRQQLEQKQNDEHKRLLLAERQKRIEEQKEQRRRLEEQQQRERELRKRFEEQEKIRREDERRQAAREQEYKRKQIIEQRQAELLQMKLQQERAYLVSLQQQQQQQQQEGRQAEKKPLYHFKDASHPNDKPAWAKEVEERSKMNRQSSPALQHKVSHRISDPSLPPRSESFSSGGMQPTRTPPIHRSIEPQMAHLIPVKAHSGSMSGSPSLQDQTGSAQSEGAGVASPKPETPRQNSDPSSDTPEPQQHTSSREERDRDRTAWLREEDIPPRVPQRTTSISPALVRKNSPNGGVGLGPRSGSQFIRASNPDLRRSELSLDAMLQRTSSNSSSSSSPSSQGGSSERKGQTKQVGTLLGANEEVKPKQEEGRESARPSRPADLSALAKELRELRVEEGSRPPVKVTDYSSSSEDSESSDEDGEVLGHDGTVAVSDIPRIMPGVQGSSESYGGLAEDALGDSYDSSRDSTLMMREAEERRRGGHSESNGFSNHSNHGNLPDLVQQSNSPNSTPTTALQELSDMAEFGLSGSKASFTPFVDPRVYQTSPSENDESSAAAMFANELLRQEQARLNEARKISVVNVNPTNIRPHSDTPEIRKYKKRFNSEILCAALWGVNLLVGTENGLMLLDRSGQGKVYNLITRRRFLQMDVLEGLNVLVTISGKKNKLRVYYLSWLRNRILHNDPEVEKKQGWITVGELEGCVHYKVVKYERIKFLVIALKNSVEIYAWAPKPYHKFMAFKSFTELQHRPQLVDLTVEEGQRLKVIYGSCVGFHVIDVDSGNPYDIYIPSHIQSQVTPHAIVVLPKTDGMEMLLCYEDEGVYVNTYGRITKDVVLQWGEMPTSVAYIHSNQIMGWGEKAIEIRSVETGHLDGVFMHKRAQRLKFLCERNDKVFFASVRSGGSSQVFFMTLNRNSMMNW</sequence>
<evidence type="ECO:0000259" key="13">
    <source>
        <dbReference type="PROSITE" id="PS50219"/>
    </source>
</evidence>
<evidence type="ECO:0000256" key="6">
    <source>
        <dbReference type="ARBA" id="ARBA00022777"/>
    </source>
</evidence>
<dbReference type="KEGG" id="pfor:103146531"/>
<feature type="compositionally biased region" description="Polar residues" evidence="11">
    <location>
        <begin position="867"/>
        <end position="879"/>
    </location>
</feature>
<dbReference type="EMBL" id="AYCK01010167">
    <property type="status" value="NOT_ANNOTATED_CDS"/>
    <property type="molecule type" value="Genomic_DNA"/>
</dbReference>
<dbReference type="InterPro" id="IPR017441">
    <property type="entry name" value="Protein_kinase_ATP_BS"/>
</dbReference>
<evidence type="ECO:0000256" key="9">
    <source>
        <dbReference type="ARBA" id="ARBA00048679"/>
    </source>
</evidence>
<keyword evidence="3" id="KW-0723">Serine/threonine-protein kinase</keyword>
<dbReference type="GO" id="GO:0005524">
    <property type="term" value="F:ATP binding"/>
    <property type="evidence" value="ECO:0007669"/>
    <property type="project" value="UniProtKB-UniRule"/>
</dbReference>
<evidence type="ECO:0000256" key="2">
    <source>
        <dbReference type="ARBA" id="ARBA00012513"/>
    </source>
</evidence>
<evidence type="ECO:0000259" key="12">
    <source>
        <dbReference type="PROSITE" id="PS50011"/>
    </source>
</evidence>
<reference evidence="15" key="1">
    <citation type="submission" date="2013-10" db="EMBL/GenBank/DDBJ databases">
        <authorList>
            <person name="Schartl M."/>
            <person name="Warren W."/>
        </authorList>
    </citation>
    <scope>NUCLEOTIDE SEQUENCE [LARGE SCALE GENOMIC DNA]</scope>
    <source>
        <strain evidence="15">female</strain>
    </source>
</reference>
<evidence type="ECO:0000256" key="10">
    <source>
        <dbReference type="PROSITE-ProRule" id="PRU10141"/>
    </source>
</evidence>
<feature type="compositionally biased region" description="Polar residues" evidence="11">
    <location>
        <begin position="536"/>
        <end position="546"/>
    </location>
</feature>
<proteinExistence type="inferred from homology"/>
<dbReference type="Gene3D" id="3.30.200.20">
    <property type="entry name" value="Phosphorylase Kinase, domain 1"/>
    <property type="match status" value="1"/>
</dbReference>
<dbReference type="InterPro" id="IPR011009">
    <property type="entry name" value="Kinase-like_dom_sf"/>
</dbReference>
<dbReference type="Pfam" id="PF00780">
    <property type="entry name" value="CNH"/>
    <property type="match status" value="1"/>
</dbReference>
<dbReference type="eggNOG" id="KOG0587">
    <property type="taxonomic scope" value="Eukaryota"/>
</dbReference>
<dbReference type="RefSeq" id="XP_007564566.1">
    <property type="nucleotide sequence ID" value="XM_007564504.2"/>
</dbReference>
<feature type="compositionally biased region" description="Basic and acidic residues" evidence="11">
    <location>
        <begin position="478"/>
        <end position="509"/>
    </location>
</feature>
<feature type="compositionally biased region" description="Polar residues" evidence="11">
    <location>
        <begin position="570"/>
        <end position="587"/>
    </location>
</feature>
<protein>
    <recommendedName>
        <fullName evidence="2">non-specific serine/threonine protein kinase</fullName>
        <ecNumber evidence="2">2.7.11.1</ecNumber>
    </recommendedName>
</protein>
<feature type="domain" description="CNH" evidence="13">
    <location>
        <begin position="969"/>
        <end position="1256"/>
    </location>
</feature>
<reference evidence="14" key="3">
    <citation type="submission" date="2025-09" db="UniProtKB">
        <authorList>
            <consortium name="Ensembl"/>
        </authorList>
    </citation>
    <scope>IDENTIFICATION</scope>
</reference>
<name>A0A096LPN0_POEFO</name>
<feature type="region of interest" description="Disordered" evidence="11">
    <location>
        <begin position="395"/>
        <end position="440"/>
    </location>
</feature>
<feature type="compositionally biased region" description="Basic and acidic residues" evidence="11">
    <location>
        <begin position="349"/>
        <end position="381"/>
    </location>
</feature>
<feature type="binding site" evidence="10">
    <location>
        <position position="54"/>
    </location>
    <ligand>
        <name>ATP</name>
        <dbReference type="ChEBI" id="CHEBI:30616"/>
    </ligand>
</feature>
<feature type="region of interest" description="Disordered" evidence="11">
    <location>
        <begin position="308"/>
        <end position="381"/>
    </location>
</feature>
<dbReference type="InterPro" id="IPR051700">
    <property type="entry name" value="STE20_Ser-Thr_kinase"/>
</dbReference>
<feature type="compositionally biased region" description="Basic and acidic residues" evidence="11">
    <location>
        <begin position="618"/>
        <end position="637"/>
    </location>
</feature>
<dbReference type="GO" id="GO:0004674">
    <property type="term" value="F:protein serine/threonine kinase activity"/>
    <property type="evidence" value="ECO:0007669"/>
    <property type="project" value="UniProtKB-KW"/>
</dbReference>
<feature type="compositionally biased region" description="Basic and acidic residues" evidence="11">
    <location>
        <begin position="753"/>
        <end position="764"/>
    </location>
</feature>
<feature type="compositionally biased region" description="Basic and acidic residues" evidence="11">
    <location>
        <begin position="838"/>
        <end position="848"/>
    </location>
</feature>
<dbReference type="SUPFAM" id="SSF56112">
    <property type="entry name" value="Protein kinase-like (PK-like)"/>
    <property type="match status" value="1"/>
</dbReference>
<dbReference type="PROSITE" id="PS00108">
    <property type="entry name" value="PROTEIN_KINASE_ST"/>
    <property type="match status" value="1"/>
</dbReference>
<feature type="compositionally biased region" description="Acidic residues" evidence="11">
    <location>
        <begin position="778"/>
        <end position="788"/>
    </location>
</feature>
<evidence type="ECO:0000313" key="15">
    <source>
        <dbReference type="Proteomes" id="UP000028760"/>
    </source>
</evidence>
<feature type="compositionally biased region" description="Low complexity" evidence="11">
    <location>
        <begin position="694"/>
        <end position="709"/>
    </location>
</feature>
<dbReference type="CTD" id="325042"/>
<comment type="catalytic activity">
    <reaction evidence="8">
        <text>L-threonyl-[protein] + ATP = O-phospho-L-threonyl-[protein] + ADP + H(+)</text>
        <dbReference type="Rhea" id="RHEA:46608"/>
        <dbReference type="Rhea" id="RHEA-COMP:11060"/>
        <dbReference type="Rhea" id="RHEA-COMP:11605"/>
        <dbReference type="ChEBI" id="CHEBI:15378"/>
        <dbReference type="ChEBI" id="CHEBI:30013"/>
        <dbReference type="ChEBI" id="CHEBI:30616"/>
        <dbReference type="ChEBI" id="CHEBI:61977"/>
        <dbReference type="ChEBI" id="CHEBI:456216"/>
        <dbReference type="EC" id="2.7.11.1"/>
    </reaction>
</comment>
<evidence type="ECO:0000256" key="4">
    <source>
        <dbReference type="ARBA" id="ARBA00022679"/>
    </source>
</evidence>
<dbReference type="FunFam" id="1.10.510.10:FF:000003">
    <property type="entry name" value="TRAF2 and NCK-interacting protein kinase isoform 4"/>
    <property type="match status" value="1"/>
</dbReference>
<organism evidence="14 15">
    <name type="scientific">Poecilia formosa</name>
    <name type="common">Amazon molly</name>
    <name type="synonym">Limia formosa</name>
    <dbReference type="NCBI Taxonomy" id="48698"/>
    <lineage>
        <taxon>Eukaryota</taxon>
        <taxon>Metazoa</taxon>
        <taxon>Chordata</taxon>
        <taxon>Craniata</taxon>
        <taxon>Vertebrata</taxon>
        <taxon>Euteleostomi</taxon>
        <taxon>Actinopterygii</taxon>
        <taxon>Neopterygii</taxon>
        <taxon>Teleostei</taxon>
        <taxon>Neoteleostei</taxon>
        <taxon>Acanthomorphata</taxon>
        <taxon>Ovalentaria</taxon>
        <taxon>Atherinomorphae</taxon>
        <taxon>Cyprinodontiformes</taxon>
        <taxon>Poeciliidae</taxon>
        <taxon>Poeciliinae</taxon>
        <taxon>Poecilia</taxon>
    </lineage>
</organism>
<evidence type="ECO:0000256" key="1">
    <source>
        <dbReference type="ARBA" id="ARBA00008874"/>
    </source>
</evidence>
<dbReference type="PROSITE" id="PS00107">
    <property type="entry name" value="PROTEIN_KINASE_ATP"/>
    <property type="match status" value="1"/>
</dbReference>
<feature type="domain" description="Protein kinase" evidence="12">
    <location>
        <begin position="25"/>
        <end position="289"/>
    </location>
</feature>
<keyword evidence="6" id="KW-0418">Kinase</keyword>
<dbReference type="SMART" id="SM00036">
    <property type="entry name" value="CNH"/>
    <property type="match status" value="1"/>
</dbReference>
<feature type="compositionally biased region" description="Low complexity" evidence="11">
    <location>
        <begin position="849"/>
        <end position="862"/>
    </location>
</feature>
<feature type="compositionally biased region" description="Acidic residues" evidence="11">
    <location>
        <begin position="317"/>
        <end position="332"/>
    </location>
</feature>
<keyword evidence="4" id="KW-0808">Transferase</keyword>
<dbReference type="GeneTree" id="ENSGT00950000183196"/>
<dbReference type="PANTHER" id="PTHR47096:SF1">
    <property type="entry name" value="MISSHAPEN LIKE KINASE 1"/>
    <property type="match status" value="1"/>
</dbReference>
<dbReference type="Pfam" id="PF00069">
    <property type="entry name" value="Pkinase"/>
    <property type="match status" value="1"/>
</dbReference>
<evidence type="ECO:0000256" key="5">
    <source>
        <dbReference type="ARBA" id="ARBA00022741"/>
    </source>
</evidence>
<dbReference type="PROSITE" id="PS50011">
    <property type="entry name" value="PROTEIN_KINASE_DOM"/>
    <property type="match status" value="1"/>
</dbReference>
<dbReference type="Proteomes" id="UP000028760">
    <property type="component" value="Unassembled WGS sequence"/>
</dbReference>
<evidence type="ECO:0000256" key="11">
    <source>
        <dbReference type="SAM" id="MobiDB-lite"/>
    </source>
</evidence>
<dbReference type="Gene3D" id="1.10.510.10">
    <property type="entry name" value="Transferase(Phosphotransferase) domain 1"/>
    <property type="match status" value="1"/>
</dbReference>
<dbReference type="PANTHER" id="PTHR47096">
    <property type="entry name" value="MISSHAPEN LIKE KINASE 1"/>
    <property type="match status" value="1"/>
</dbReference>
<keyword evidence="15" id="KW-1185">Reference proteome</keyword>
<comment type="catalytic activity">
    <reaction evidence="9">
        <text>L-seryl-[protein] + ATP = O-phospho-L-seryl-[protein] + ADP + H(+)</text>
        <dbReference type="Rhea" id="RHEA:17989"/>
        <dbReference type="Rhea" id="RHEA-COMP:9863"/>
        <dbReference type="Rhea" id="RHEA-COMP:11604"/>
        <dbReference type="ChEBI" id="CHEBI:15378"/>
        <dbReference type="ChEBI" id="CHEBI:29999"/>
        <dbReference type="ChEBI" id="CHEBI:30616"/>
        <dbReference type="ChEBI" id="CHEBI:83421"/>
        <dbReference type="ChEBI" id="CHEBI:456216"/>
        <dbReference type="EC" id="2.7.11.1"/>
    </reaction>
</comment>
<accession>A0A096LPN0</accession>
<reference evidence="14" key="2">
    <citation type="submission" date="2025-08" db="UniProtKB">
        <authorList>
            <consortium name="Ensembl"/>
        </authorList>
    </citation>
    <scope>IDENTIFICATION</scope>
</reference>
<dbReference type="OMA" id="RTEPIME"/>
<dbReference type="SMART" id="SM00220">
    <property type="entry name" value="S_TKc"/>
    <property type="match status" value="1"/>
</dbReference>
<dbReference type="Ensembl" id="ENSPFOT00000023665.1">
    <property type="protein sequence ID" value="ENSPFOP00000021121.1"/>
    <property type="gene ID" value="ENSPFOG00000022073.1"/>
</dbReference>
<evidence type="ECO:0000256" key="3">
    <source>
        <dbReference type="ARBA" id="ARBA00022527"/>
    </source>
</evidence>
<feature type="compositionally biased region" description="Polar residues" evidence="11">
    <location>
        <begin position="600"/>
        <end position="617"/>
    </location>
</feature>
<dbReference type="InterPro" id="IPR000719">
    <property type="entry name" value="Prot_kinase_dom"/>
</dbReference>
<dbReference type="FunFam" id="3.30.200.20:FF:000006">
    <property type="entry name" value="TRAF2 and NCK-interacting protein kinase isoform 4"/>
    <property type="match status" value="1"/>
</dbReference>